<name>D6CLB9_THIA3</name>
<proteinExistence type="predicted"/>
<dbReference type="HOGENOM" id="CLU_1077419_0_0_4"/>
<organism evidence="2 3">
    <name type="scientific">Thiomonas arsenitoxydans (strain DSM 22701 / CIP 110005 / 3As)</name>
    <dbReference type="NCBI Taxonomy" id="426114"/>
    <lineage>
        <taxon>Bacteria</taxon>
        <taxon>Pseudomonadati</taxon>
        <taxon>Pseudomonadota</taxon>
        <taxon>Betaproteobacteria</taxon>
        <taxon>Burkholderiales</taxon>
        <taxon>Thiomonas</taxon>
    </lineage>
</organism>
<gene>
    <name evidence="2" type="ordered locus">THI_2734</name>
</gene>
<dbReference type="KEGG" id="thi:THI_2734"/>
<evidence type="ECO:0000313" key="3">
    <source>
        <dbReference type="Proteomes" id="UP000002372"/>
    </source>
</evidence>
<dbReference type="EMBL" id="FP475956">
    <property type="protein sequence ID" value="CAZ89347.1"/>
    <property type="molecule type" value="Genomic_DNA"/>
</dbReference>
<dbReference type="Proteomes" id="UP000002372">
    <property type="component" value="Chromosome"/>
</dbReference>
<sequence>MCERDRMASDKRPAWLLLWMEANVAMMQYHSHKGGVALFRAYQLHRKAAAAWRADPEAQRAEAASSSRDQAGRGHIWKSGSDVLAEQRELLLSDLDDVVDDLNRVFERWSGHADHLTELVAALRVGRISPSAAKRQAAWWRVQELMIQRYLDMQDDRRFISKSALLERVGAELGVSRPTALAAWEGFLKGLPHQKAWVERIAAAAKRRASSKQEIVQAKKPRQQAQVVKATKRAKPQKSAHFRLMKLSSGRRLSKPKV</sequence>
<evidence type="ECO:0000313" key="2">
    <source>
        <dbReference type="EMBL" id="CAZ89347.1"/>
    </source>
</evidence>
<protein>
    <submittedName>
        <fullName evidence="2">Uncharacterized protein</fullName>
    </submittedName>
</protein>
<reference evidence="3" key="2">
    <citation type="journal article" date="2010" name="PLoS Genet.">
        <title>Structure, function, and evolution of the Thiomonas spp. genome.</title>
        <authorList>
            <person name="Arsene-Ploetze F."/>
            <person name="Koechler S."/>
            <person name="Marchal M."/>
            <person name="Coppee J.Y."/>
            <person name="Chandler M."/>
            <person name="Bonnefoy V."/>
            <person name="Brochier-Armanet C."/>
            <person name="Barakat M."/>
            <person name="Barbe V."/>
            <person name="Battaglia-Brunet F."/>
            <person name="Bruneel O."/>
            <person name="Bryan C.G."/>
            <person name="Cleiss-Arnold J."/>
            <person name="Cruveiller S."/>
            <person name="Erhardt M."/>
            <person name="Heinrich-Salmeron A."/>
            <person name="Hommais F."/>
            <person name="Joulian C."/>
            <person name="Krin E."/>
            <person name="Lieutaud A."/>
            <person name="Lievremont D."/>
            <person name="Michel C."/>
            <person name="Muller D."/>
            <person name="Ortet P."/>
            <person name="Proux C."/>
            <person name="Siguier P."/>
            <person name="Roche D."/>
            <person name="Rouy Z."/>
            <person name="Salvignol G."/>
            <person name="Slyemi D."/>
            <person name="Talla E."/>
            <person name="Weiss S."/>
            <person name="Weissenbach J."/>
            <person name="Medigue C."/>
            <person name="Bertin P.N."/>
        </authorList>
    </citation>
    <scope>NUCLEOTIDE SEQUENCE [LARGE SCALE GENOMIC DNA]</scope>
    <source>
        <strain evidence="3">DSM 22701 / CIP 110005 / 3As</strain>
    </source>
</reference>
<accession>D6CLB9</accession>
<feature type="region of interest" description="Disordered" evidence="1">
    <location>
        <begin position="212"/>
        <end position="258"/>
    </location>
</feature>
<feature type="compositionally biased region" description="Basic residues" evidence="1">
    <location>
        <begin position="230"/>
        <end position="244"/>
    </location>
</feature>
<dbReference type="AlphaFoldDB" id="D6CLB9"/>
<evidence type="ECO:0000256" key="1">
    <source>
        <dbReference type="SAM" id="MobiDB-lite"/>
    </source>
</evidence>
<reference key="1">
    <citation type="submission" date="2009-07" db="EMBL/GenBank/DDBJ databases">
        <authorList>
            <person name="Genoscope - CEA"/>
        </authorList>
    </citation>
    <scope>NUCLEOTIDE SEQUENCE</scope>
    <source>
        <strain>3As</strain>
    </source>
</reference>